<keyword evidence="2" id="KW-1185">Reference proteome</keyword>
<reference evidence="1" key="2">
    <citation type="submission" date="2017-07" db="EMBL/GenBank/DDBJ databases">
        <title>WGS assembly of Populus trichocarpa.</title>
        <authorList>
            <person name="Tuskan G."/>
            <person name="Difazio S."/>
            <person name="Jansson S."/>
            <person name="Bohlmann J."/>
            <person name="Grigoriev I."/>
            <person name="Hellsten U."/>
            <person name="Putnam N."/>
            <person name="Ralph S."/>
            <person name="Rombauts S."/>
            <person name="Salamov A."/>
            <person name="Schein J."/>
            <person name="Sterck L."/>
            <person name="Aerts A."/>
            <person name="Bhalerao R."/>
            <person name="Bhalerao R."/>
            <person name="Blaudez D."/>
            <person name="Boerjan W."/>
            <person name="Brun A."/>
            <person name="Brunner A."/>
            <person name="Busov V."/>
            <person name="Campbell M."/>
            <person name="Carlson J."/>
            <person name="Chalot M."/>
            <person name="Chapman J."/>
            <person name="Chen G."/>
            <person name="Cooper D."/>
            <person name="Coutinho P."/>
            <person name="Couturier J."/>
            <person name="Covert S."/>
            <person name="Cronk Q."/>
            <person name="Cunningham R."/>
            <person name="Davis J."/>
            <person name="Degroeve S."/>
            <person name="Dejardin A."/>
            <person name="Depamphilis C."/>
            <person name="Detter J."/>
            <person name="Dirks B."/>
            <person name="Dubchak I."/>
            <person name="Duplessis S."/>
            <person name="Ehlting J."/>
            <person name="Ellis B."/>
            <person name="Gendler K."/>
            <person name="Goodstein D."/>
            <person name="Gribskov M."/>
            <person name="Grimwood J."/>
            <person name="Groover A."/>
            <person name="Gunter L."/>
            <person name="Hamberger B."/>
            <person name="Heinze B."/>
            <person name="Helariutta Y."/>
            <person name="Henrissat B."/>
            <person name="Holligan D."/>
            <person name="Holt R."/>
            <person name="Huang W."/>
            <person name="Islam-Faridi N."/>
            <person name="Jones S."/>
            <person name="Jones-Rhoades M."/>
            <person name="Jorgensen R."/>
            <person name="Joshi C."/>
            <person name="Kangasjarvi J."/>
            <person name="Karlsson J."/>
            <person name="Kelleher C."/>
            <person name="Kirkpatrick R."/>
            <person name="Kirst M."/>
            <person name="Kohler A."/>
            <person name="Kalluri U."/>
            <person name="Larimer F."/>
            <person name="Leebens-Mack J."/>
            <person name="Leple J."/>
            <person name="Locascio P."/>
            <person name="Lou Y."/>
            <person name="Lucas S."/>
            <person name="Martin F."/>
            <person name="Montanini B."/>
            <person name="Napoli C."/>
            <person name="Nelson D."/>
            <person name="Nelson C."/>
            <person name="Nieminen K."/>
            <person name="Nilsson O."/>
            <person name="Pereda V."/>
            <person name="Peter G."/>
            <person name="Philippe R."/>
            <person name="Pilate G."/>
            <person name="Poliakov A."/>
            <person name="Razumovskaya J."/>
            <person name="Richardson P."/>
            <person name="Rinaldi C."/>
            <person name="Ritland K."/>
            <person name="Rouze P."/>
            <person name="Ryaboy D."/>
            <person name="Schmutz J."/>
            <person name="Schrader J."/>
            <person name="Segerman B."/>
            <person name="Shin H."/>
            <person name="Siddiqui A."/>
            <person name="Sterky F."/>
            <person name="Terry A."/>
            <person name="Tsai C."/>
            <person name="Uberbacher E."/>
            <person name="Unneberg P."/>
            <person name="Vahala J."/>
            <person name="Wall K."/>
            <person name="Wessler S."/>
            <person name="Yang G."/>
            <person name="Yin T."/>
            <person name="Douglas C."/>
            <person name="Marra M."/>
            <person name="Sandberg G."/>
            <person name="Van De Peer Y."/>
            <person name="Rokhsar D."/>
        </authorList>
    </citation>
    <scope>NUCLEOTIDE SEQUENCE</scope>
    <source>
        <strain evidence="1">Nisqually-1</strain>
    </source>
</reference>
<organism evidence="1 2">
    <name type="scientific">Populus trichocarpa</name>
    <name type="common">Western balsam poplar</name>
    <name type="synonym">Populus balsamifera subsp. trichocarpa</name>
    <dbReference type="NCBI Taxonomy" id="3694"/>
    <lineage>
        <taxon>Eukaryota</taxon>
        <taxon>Viridiplantae</taxon>
        <taxon>Streptophyta</taxon>
        <taxon>Embryophyta</taxon>
        <taxon>Tracheophyta</taxon>
        <taxon>Spermatophyta</taxon>
        <taxon>Magnoliopsida</taxon>
        <taxon>eudicotyledons</taxon>
        <taxon>Gunneridae</taxon>
        <taxon>Pentapetalae</taxon>
        <taxon>rosids</taxon>
        <taxon>fabids</taxon>
        <taxon>Malpighiales</taxon>
        <taxon>Salicaceae</taxon>
        <taxon>Saliceae</taxon>
        <taxon>Populus</taxon>
    </lineage>
</organism>
<sequence>MLVPWRFKGGLRCCGCKVSQVISRTNNLVSLFHCTNYRCSIAVTLSGNHVIA</sequence>
<accession>A0A2K2A7P8</accession>
<proteinExistence type="predicted"/>
<gene>
    <name evidence="1" type="ORF">POPTR_006G245700</name>
</gene>
<dbReference type="InParanoid" id="A0A2K2A7P8"/>
<evidence type="ECO:0000313" key="1">
    <source>
        <dbReference type="EMBL" id="PNT33554.1"/>
    </source>
</evidence>
<reference evidence="1 2" key="1">
    <citation type="journal article" date="2006" name="Science">
        <title>The genome of black cottonwood, Populus trichocarpa (Torr. &amp; Gray).</title>
        <authorList>
            <person name="Tuskan G.A."/>
            <person name="Difazio S."/>
            <person name="Jansson S."/>
            <person name="Bohlmann J."/>
            <person name="Grigoriev I."/>
            <person name="Hellsten U."/>
            <person name="Putnam N."/>
            <person name="Ralph S."/>
            <person name="Rombauts S."/>
            <person name="Salamov A."/>
            <person name="Schein J."/>
            <person name="Sterck L."/>
            <person name="Aerts A."/>
            <person name="Bhalerao R.R."/>
            <person name="Bhalerao R.P."/>
            <person name="Blaudez D."/>
            <person name="Boerjan W."/>
            <person name="Brun A."/>
            <person name="Brunner A."/>
            <person name="Busov V."/>
            <person name="Campbell M."/>
            <person name="Carlson J."/>
            <person name="Chalot M."/>
            <person name="Chapman J."/>
            <person name="Chen G.L."/>
            <person name="Cooper D."/>
            <person name="Coutinho P.M."/>
            <person name="Couturier J."/>
            <person name="Covert S."/>
            <person name="Cronk Q."/>
            <person name="Cunningham R."/>
            <person name="Davis J."/>
            <person name="Degroeve S."/>
            <person name="Dejardin A."/>
            <person name="Depamphilis C."/>
            <person name="Detter J."/>
            <person name="Dirks B."/>
            <person name="Dubchak I."/>
            <person name="Duplessis S."/>
            <person name="Ehlting J."/>
            <person name="Ellis B."/>
            <person name="Gendler K."/>
            <person name="Goodstein D."/>
            <person name="Gribskov M."/>
            <person name="Grimwood J."/>
            <person name="Groover A."/>
            <person name="Gunter L."/>
            <person name="Hamberger B."/>
            <person name="Heinze B."/>
            <person name="Helariutta Y."/>
            <person name="Henrissat B."/>
            <person name="Holligan D."/>
            <person name="Holt R."/>
            <person name="Huang W."/>
            <person name="Islam-Faridi N."/>
            <person name="Jones S."/>
            <person name="Jones-Rhoades M."/>
            <person name="Jorgensen R."/>
            <person name="Joshi C."/>
            <person name="Kangasjarvi J."/>
            <person name="Karlsson J."/>
            <person name="Kelleher C."/>
            <person name="Kirkpatrick R."/>
            <person name="Kirst M."/>
            <person name="Kohler A."/>
            <person name="Kalluri U."/>
            <person name="Larimer F."/>
            <person name="Leebens-Mack J."/>
            <person name="Leple J.C."/>
            <person name="Locascio P."/>
            <person name="Lou Y."/>
            <person name="Lucas S."/>
            <person name="Martin F."/>
            <person name="Montanini B."/>
            <person name="Napoli C."/>
            <person name="Nelson D.R."/>
            <person name="Nelson C."/>
            <person name="Nieminen K."/>
            <person name="Nilsson O."/>
            <person name="Pereda V."/>
            <person name="Peter G."/>
            <person name="Philippe R."/>
            <person name="Pilate G."/>
            <person name="Poliakov A."/>
            <person name="Razumovskaya J."/>
            <person name="Richardson P."/>
            <person name="Rinaldi C."/>
            <person name="Ritland K."/>
            <person name="Rouze P."/>
            <person name="Ryaboy D."/>
            <person name="Schmutz J."/>
            <person name="Schrader J."/>
            <person name="Segerman B."/>
            <person name="Shin H."/>
            <person name="Siddiqui A."/>
            <person name="Sterky F."/>
            <person name="Terry A."/>
            <person name="Tsai C.J."/>
            <person name="Uberbacher E."/>
            <person name="Unneberg P."/>
            <person name="Vahala J."/>
            <person name="Wall K."/>
            <person name="Wessler S."/>
            <person name="Yang G."/>
            <person name="Yin T."/>
            <person name="Douglas C."/>
            <person name="Marra M."/>
            <person name="Sandberg G."/>
            <person name="Van de Peer Y."/>
            <person name="Rokhsar D."/>
        </authorList>
    </citation>
    <scope>NUCLEOTIDE SEQUENCE [LARGE SCALE GENOMIC DNA]</scope>
    <source>
        <strain evidence="2">cv. Nisqually</strain>
        <strain evidence="1">Nisqually-1</strain>
    </source>
</reference>
<dbReference type="EMBL" id="CM009295">
    <property type="protein sequence ID" value="PNT33553.1"/>
    <property type="molecule type" value="Genomic_DNA"/>
</dbReference>
<protein>
    <submittedName>
        <fullName evidence="1">Uncharacterized protein</fullName>
    </submittedName>
</protein>
<dbReference type="Proteomes" id="UP000006729">
    <property type="component" value="Chromosome 6"/>
</dbReference>
<evidence type="ECO:0000313" key="2">
    <source>
        <dbReference type="Proteomes" id="UP000006729"/>
    </source>
</evidence>
<dbReference type="EMBL" id="CM009295">
    <property type="protein sequence ID" value="PNT33554.1"/>
    <property type="molecule type" value="Genomic_DNA"/>
</dbReference>
<dbReference type="AlphaFoldDB" id="A0A2K2A7P8"/>
<name>A0A2K2A7P8_POPTR</name>